<evidence type="ECO:0000313" key="6">
    <source>
        <dbReference type="Proteomes" id="UP001602119"/>
    </source>
</evidence>
<comment type="caution">
    <text evidence="5">The sequence shown here is derived from an EMBL/GenBank/DDBJ whole genome shotgun (WGS) entry which is preliminary data.</text>
</comment>
<name>A0ABW6VJ34_MICFU</name>
<accession>A0ABW6VJ34</accession>
<dbReference type="Gene3D" id="3.40.1410.10">
    <property type="entry name" value="Chorismate lyase-like"/>
    <property type="match status" value="1"/>
</dbReference>
<sequence length="259" mass="27896">MESKPKYLQNADDLRRRIAAGEIAAGARIPSRAELAKAHNVAPPVATRALQILVAEGLVESRPGSGAYVLPPRRQLQLSRAWYREIRGGSPFAGDMEAQGKAPNWRTHSRTDVASADVAGRLEIAEGDPVMRTVYVYTADGQPVQRAISWEPYELTRGTPIALPEDGPHAGRGVTDRMALIGIEVTHRREAVSSRTATVEEARDLGVSPGAVVTALRRTYYADDRPVETCDIVAAGDVAEFVYVLPVSDATASPTDAES</sequence>
<dbReference type="InterPro" id="IPR036388">
    <property type="entry name" value="WH-like_DNA-bd_sf"/>
</dbReference>
<dbReference type="Pfam" id="PF07702">
    <property type="entry name" value="UTRA"/>
    <property type="match status" value="1"/>
</dbReference>
<dbReference type="Proteomes" id="UP001602119">
    <property type="component" value="Unassembled WGS sequence"/>
</dbReference>
<evidence type="ECO:0000313" key="5">
    <source>
        <dbReference type="EMBL" id="MFF4779381.1"/>
    </source>
</evidence>
<dbReference type="Gene3D" id="1.10.10.10">
    <property type="entry name" value="Winged helix-like DNA-binding domain superfamily/Winged helix DNA-binding domain"/>
    <property type="match status" value="1"/>
</dbReference>
<keyword evidence="1" id="KW-0805">Transcription regulation</keyword>
<dbReference type="RefSeq" id="WP_387348118.1">
    <property type="nucleotide sequence ID" value="NZ_JBIAXI010000049.1"/>
</dbReference>
<dbReference type="Pfam" id="PF00392">
    <property type="entry name" value="GntR"/>
    <property type="match status" value="1"/>
</dbReference>
<proteinExistence type="predicted"/>
<dbReference type="PANTHER" id="PTHR44846:SF17">
    <property type="entry name" value="GNTR-FAMILY TRANSCRIPTIONAL REGULATOR"/>
    <property type="match status" value="1"/>
</dbReference>
<dbReference type="InterPro" id="IPR011663">
    <property type="entry name" value="UTRA"/>
</dbReference>
<gene>
    <name evidence="5" type="ORF">ACFY05_41860</name>
</gene>
<dbReference type="InterPro" id="IPR028978">
    <property type="entry name" value="Chorismate_lyase_/UTRA_dom_sf"/>
</dbReference>
<dbReference type="InterPro" id="IPR050679">
    <property type="entry name" value="Bact_HTH_transcr_reg"/>
</dbReference>
<keyword evidence="6" id="KW-1185">Reference proteome</keyword>
<dbReference type="SMART" id="SM00345">
    <property type="entry name" value="HTH_GNTR"/>
    <property type="match status" value="1"/>
</dbReference>
<evidence type="ECO:0000256" key="2">
    <source>
        <dbReference type="ARBA" id="ARBA00023125"/>
    </source>
</evidence>
<dbReference type="SMART" id="SM00866">
    <property type="entry name" value="UTRA"/>
    <property type="match status" value="1"/>
</dbReference>
<evidence type="ECO:0000256" key="1">
    <source>
        <dbReference type="ARBA" id="ARBA00023015"/>
    </source>
</evidence>
<protein>
    <submittedName>
        <fullName evidence="5">GntR family transcriptional regulator</fullName>
    </submittedName>
</protein>
<dbReference type="SUPFAM" id="SSF46785">
    <property type="entry name" value="Winged helix' DNA-binding domain"/>
    <property type="match status" value="1"/>
</dbReference>
<keyword evidence="2" id="KW-0238">DNA-binding</keyword>
<reference evidence="5 6" key="1">
    <citation type="submission" date="2024-10" db="EMBL/GenBank/DDBJ databases">
        <title>The Natural Products Discovery Center: Release of the First 8490 Sequenced Strains for Exploring Actinobacteria Biosynthetic Diversity.</title>
        <authorList>
            <person name="Kalkreuter E."/>
            <person name="Kautsar S.A."/>
            <person name="Yang D."/>
            <person name="Bader C.D."/>
            <person name="Teijaro C.N."/>
            <person name="Fluegel L."/>
            <person name="Davis C.M."/>
            <person name="Simpson J.R."/>
            <person name="Lauterbach L."/>
            <person name="Steele A.D."/>
            <person name="Gui C."/>
            <person name="Meng S."/>
            <person name="Li G."/>
            <person name="Viehrig K."/>
            <person name="Ye F."/>
            <person name="Su P."/>
            <person name="Kiefer A.F."/>
            <person name="Nichols A."/>
            <person name="Cepeda A.J."/>
            <person name="Yan W."/>
            <person name="Fan B."/>
            <person name="Jiang Y."/>
            <person name="Adhikari A."/>
            <person name="Zheng C.-J."/>
            <person name="Schuster L."/>
            <person name="Cowan T.M."/>
            <person name="Smanski M.J."/>
            <person name="Chevrette M.G."/>
            <person name="De Carvalho L.P.S."/>
            <person name="Shen B."/>
        </authorList>
    </citation>
    <scope>NUCLEOTIDE SEQUENCE [LARGE SCALE GENOMIC DNA]</scope>
    <source>
        <strain evidence="5 6">NPDC001281</strain>
    </source>
</reference>
<feature type="domain" description="HTH gntR-type" evidence="4">
    <location>
        <begin position="4"/>
        <end position="72"/>
    </location>
</feature>
<dbReference type="CDD" id="cd07377">
    <property type="entry name" value="WHTH_GntR"/>
    <property type="match status" value="1"/>
</dbReference>
<dbReference type="EMBL" id="JBIAXI010000049">
    <property type="protein sequence ID" value="MFF4779381.1"/>
    <property type="molecule type" value="Genomic_DNA"/>
</dbReference>
<dbReference type="InterPro" id="IPR036390">
    <property type="entry name" value="WH_DNA-bd_sf"/>
</dbReference>
<dbReference type="InterPro" id="IPR000524">
    <property type="entry name" value="Tscrpt_reg_HTH_GntR"/>
</dbReference>
<keyword evidence="3" id="KW-0804">Transcription</keyword>
<dbReference type="PROSITE" id="PS50949">
    <property type="entry name" value="HTH_GNTR"/>
    <property type="match status" value="1"/>
</dbReference>
<evidence type="ECO:0000256" key="3">
    <source>
        <dbReference type="ARBA" id="ARBA00023163"/>
    </source>
</evidence>
<organism evidence="5 6">
    <name type="scientific">Microtetraspora fusca</name>
    <dbReference type="NCBI Taxonomy" id="1997"/>
    <lineage>
        <taxon>Bacteria</taxon>
        <taxon>Bacillati</taxon>
        <taxon>Actinomycetota</taxon>
        <taxon>Actinomycetes</taxon>
        <taxon>Streptosporangiales</taxon>
        <taxon>Streptosporangiaceae</taxon>
        <taxon>Microtetraspora</taxon>
    </lineage>
</organism>
<dbReference type="SUPFAM" id="SSF64288">
    <property type="entry name" value="Chorismate lyase-like"/>
    <property type="match status" value="1"/>
</dbReference>
<dbReference type="PANTHER" id="PTHR44846">
    <property type="entry name" value="MANNOSYL-D-GLYCERATE TRANSPORT/METABOLISM SYSTEM REPRESSOR MNGR-RELATED"/>
    <property type="match status" value="1"/>
</dbReference>
<evidence type="ECO:0000259" key="4">
    <source>
        <dbReference type="PROSITE" id="PS50949"/>
    </source>
</evidence>